<dbReference type="PANTHER" id="PTHR30109">
    <property type="entry name" value="HYDROXYLAMINE REDUCTASE"/>
    <property type="match status" value="1"/>
</dbReference>
<protein>
    <submittedName>
        <fullName evidence="4">Carbon-monoxide dehydrogenase, catalytic subunit</fullName>
    </submittedName>
</protein>
<dbReference type="GO" id="GO:0051539">
    <property type="term" value="F:4 iron, 4 sulfur cluster binding"/>
    <property type="evidence" value="ECO:0007669"/>
    <property type="project" value="UniProtKB-KW"/>
</dbReference>
<dbReference type="Gene3D" id="1.20.1270.30">
    <property type="match status" value="1"/>
</dbReference>
<comment type="caution">
    <text evidence="4">The sequence shown here is derived from an EMBL/GenBank/DDBJ whole genome shotgun (WGS) entry which is preliminary data.</text>
</comment>
<dbReference type="PANTHER" id="PTHR30109:SF4">
    <property type="entry name" value="CARBON MONOXIDE DEHYDROGENASE"/>
    <property type="match status" value="1"/>
</dbReference>
<name>A0A1Z5HQM3_9FIRM</name>
<keyword evidence="3" id="KW-0560">Oxidoreductase</keyword>
<evidence type="ECO:0000256" key="3">
    <source>
        <dbReference type="ARBA" id="ARBA00023002"/>
    </source>
</evidence>
<proteinExistence type="predicted"/>
<dbReference type="GO" id="GO:0042542">
    <property type="term" value="P:response to hydrogen peroxide"/>
    <property type="evidence" value="ECO:0007669"/>
    <property type="project" value="TreeGrafter"/>
</dbReference>
<dbReference type="GO" id="GO:0016151">
    <property type="term" value="F:nickel cation binding"/>
    <property type="evidence" value="ECO:0007669"/>
    <property type="project" value="InterPro"/>
</dbReference>
<dbReference type="InterPro" id="IPR011254">
    <property type="entry name" value="Prismane-like_sf"/>
</dbReference>
<dbReference type="Pfam" id="PF03063">
    <property type="entry name" value="Prismane"/>
    <property type="match status" value="1"/>
</dbReference>
<evidence type="ECO:0000313" key="5">
    <source>
        <dbReference type="Proteomes" id="UP000197032"/>
    </source>
</evidence>
<dbReference type="GO" id="GO:0050418">
    <property type="term" value="F:hydroxylamine reductase activity"/>
    <property type="evidence" value="ECO:0007669"/>
    <property type="project" value="TreeGrafter"/>
</dbReference>
<organism evidence="4 5">
    <name type="scientific">Calderihabitans maritimus</name>
    <dbReference type="NCBI Taxonomy" id="1246530"/>
    <lineage>
        <taxon>Bacteria</taxon>
        <taxon>Bacillati</taxon>
        <taxon>Bacillota</taxon>
        <taxon>Clostridia</taxon>
        <taxon>Neomoorellales</taxon>
        <taxon>Calderihabitantaceae</taxon>
        <taxon>Calderihabitans</taxon>
    </lineage>
</organism>
<dbReference type="SUPFAM" id="SSF56821">
    <property type="entry name" value="Prismane protein-like"/>
    <property type="match status" value="1"/>
</dbReference>
<evidence type="ECO:0000256" key="2">
    <source>
        <dbReference type="ARBA" id="ARBA00022596"/>
    </source>
</evidence>
<dbReference type="GO" id="GO:0043885">
    <property type="term" value="F:anaerobic carbon-monoxide dehydrogenase activity"/>
    <property type="evidence" value="ECO:0007669"/>
    <property type="project" value="InterPro"/>
</dbReference>
<keyword evidence="1" id="KW-0408">Iron</keyword>
<keyword evidence="5" id="KW-1185">Reference proteome</keyword>
<dbReference type="AlphaFoldDB" id="A0A1Z5HQM3"/>
<reference evidence="5" key="1">
    <citation type="journal article" date="2017" name="Appl. Environ. Microbiol.">
        <title>Genomic analysis of Calderihabitans maritimus KKC1, a thermophilic hydrogenogenic carboxydotrophic bacterium isolated from marine sediment.</title>
        <authorList>
            <person name="Omae K."/>
            <person name="Yoneda Y."/>
            <person name="Fukuyama Y."/>
            <person name="Yoshida T."/>
            <person name="Sako Y."/>
        </authorList>
    </citation>
    <scope>NUCLEOTIDE SEQUENCE [LARGE SCALE GENOMIC DNA]</scope>
    <source>
        <strain evidence="5">KKC1</strain>
    </source>
</reference>
<evidence type="ECO:0000313" key="4">
    <source>
        <dbReference type="EMBL" id="GAW91833.1"/>
    </source>
</evidence>
<dbReference type="GO" id="GO:0006091">
    <property type="term" value="P:generation of precursor metabolites and energy"/>
    <property type="evidence" value="ECO:0007669"/>
    <property type="project" value="InterPro"/>
</dbReference>
<evidence type="ECO:0000256" key="1">
    <source>
        <dbReference type="ARBA" id="ARBA00022485"/>
    </source>
</evidence>
<keyword evidence="1" id="KW-0479">Metal-binding</keyword>
<gene>
    <name evidence="4" type="ORF">KKC1_09930</name>
</gene>
<keyword evidence="2" id="KW-0533">Nickel</keyword>
<dbReference type="InterPro" id="IPR004137">
    <property type="entry name" value="HCP/CODH"/>
</dbReference>
<sequence>MPRFRDPEHTCRPSDAERVMDRKNRVRTIDPAAREMLEKAAQDNVITAFDRLVAQQPQCQFGYRGICCRFCMMGPCRIKADEGPASKGICGASAWTIVARSVGTLIATGAASHCEHARHIAHTVLEMAEGKTPDYGVTDGAKLRRVAKRIGLDVEGKSDTDLAREVAEKALEDFSRLPGFGESLWMHTTLNQGRIEKFQECDIMPSGVHGVISDLLAQAHTGK</sequence>
<accession>A0A1Z5HQM3</accession>
<dbReference type="GO" id="GO:0004601">
    <property type="term" value="F:peroxidase activity"/>
    <property type="evidence" value="ECO:0007669"/>
    <property type="project" value="TreeGrafter"/>
</dbReference>
<dbReference type="EMBL" id="BDGJ01000035">
    <property type="protein sequence ID" value="GAW91833.1"/>
    <property type="molecule type" value="Genomic_DNA"/>
</dbReference>
<dbReference type="InterPro" id="IPR016101">
    <property type="entry name" value="CO_DH_a-bundle"/>
</dbReference>
<keyword evidence="1" id="KW-0411">Iron-sulfur</keyword>
<keyword evidence="1" id="KW-0004">4Fe-4S</keyword>
<dbReference type="Proteomes" id="UP000197032">
    <property type="component" value="Unassembled WGS sequence"/>
</dbReference>